<reference evidence="1" key="1">
    <citation type="submission" date="2014-11" db="EMBL/GenBank/DDBJ databases">
        <authorList>
            <person name="Amaro Gonzalez C."/>
        </authorList>
    </citation>
    <scope>NUCLEOTIDE SEQUENCE</scope>
</reference>
<proteinExistence type="predicted"/>
<organism evidence="1">
    <name type="scientific">Anguilla anguilla</name>
    <name type="common">European freshwater eel</name>
    <name type="synonym">Muraena anguilla</name>
    <dbReference type="NCBI Taxonomy" id="7936"/>
    <lineage>
        <taxon>Eukaryota</taxon>
        <taxon>Metazoa</taxon>
        <taxon>Chordata</taxon>
        <taxon>Craniata</taxon>
        <taxon>Vertebrata</taxon>
        <taxon>Euteleostomi</taxon>
        <taxon>Actinopterygii</taxon>
        <taxon>Neopterygii</taxon>
        <taxon>Teleostei</taxon>
        <taxon>Anguilliformes</taxon>
        <taxon>Anguillidae</taxon>
        <taxon>Anguilla</taxon>
    </lineage>
</organism>
<name>A0A0E9QVC9_ANGAN</name>
<dbReference type="AlphaFoldDB" id="A0A0E9QVC9"/>
<accession>A0A0E9QVC9</accession>
<protein>
    <submittedName>
        <fullName evidence="1">Uncharacterized protein</fullName>
    </submittedName>
</protein>
<reference evidence="1" key="2">
    <citation type="journal article" date="2015" name="Fish Shellfish Immunol.">
        <title>Early steps in the European eel (Anguilla anguilla)-Vibrio vulnificus interaction in the gills: Role of the RtxA13 toxin.</title>
        <authorList>
            <person name="Callol A."/>
            <person name="Pajuelo D."/>
            <person name="Ebbesson L."/>
            <person name="Teles M."/>
            <person name="MacKenzie S."/>
            <person name="Amaro C."/>
        </authorList>
    </citation>
    <scope>NUCLEOTIDE SEQUENCE</scope>
</reference>
<dbReference type="EMBL" id="GBXM01088180">
    <property type="protein sequence ID" value="JAH20397.1"/>
    <property type="molecule type" value="Transcribed_RNA"/>
</dbReference>
<sequence length="38" mass="4298">MSLKGLKPLGLEFESSLRVGRSARFLRSSDYCFSDTDQ</sequence>
<evidence type="ECO:0000313" key="1">
    <source>
        <dbReference type="EMBL" id="JAH20397.1"/>
    </source>
</evidence>